<proteinExistence type="predicted"/>
<dbReference type="EMBL" id="JBBPBN010000092">
    <property type="protein sequence ID" value="KAK8980619.1"/>
    <property type="molecule type" value="Genomic_DNA"/>
</dbReference>
<protein>
    <recommendedName>
        <fullName evidence="6">NAC domain-containing protein</fullName>
    </recommendedName>
</protein>
<keyword evidence="1" id="KW-0805">Transcription regulation</keyword>
<evidence type="ECO:0000256" key="3">
    <source>
        <dbReference type="ARBA" id="ARBA00023163"/>
    </source>
</evidence>
<dbReference type="InterPro" id="IPR036093">
    <property type="entry name" value="NAC_dom_sf"/>
</dbReference>
<name>A0ABR2NWP2_9ROSI</name>
<comment type="caution">
    <text evidence="7">The sequence shown here is derived from an EMBL/GenBank/DDBJ whole genome shotgun (WGS) entry which is preliminary data.</text>
</comment>
<evidence type="ECO:0000256" key="1">
    <source>
        <dbReference type="ARBA" id="ARBA00023015"/>
    </source>
</evidence>
<feature type="compositionally biased region" description="Acidic residues" evidence="5">
    <location>
        <begin position="694"/>
        <end position="703"/>
    </location>
</feature>
<evidence type="ECO:0000313" key="7">
    <source>
        <dbReference type="EMBL" id="KAK8980619.1"/>
    </source>
</evidence>
<dbReference type="Pfam" id="PF02365">
    <property type="entry name" value="NAM"/>
    <property type="match status" value="1"/>
</dbReference>
<evidence type="ECO:0000259" key="6">
    <source>
        <dbReference type="PROSITE" id="PS51005"/>
    </source>
</evidence>
<evidence type="ECO:0000256" key="4">
    <source>
        <dbReference type="ARBA" id="ARBA00023242"/>
    </source>
</evidence>
<dbReference type="Gene3D" id="2.170.150.80">
    <property type="entry name" value="NAC domain"/>
    <property type="match status" value="1"/>
</dbReference>
<organism evidence="7 8">
    <name type="scientific">Hibiscus sabdariffa</name>
    <name type="common">roselle</name>
    <dbReference type="NCBI Taxonomy" id="183260"/>
    <lineage>
        <taxon>Eukaryota</taxon>
        <taxon>Viridiplantae</taxon>
        <taxon>Streptophyta</taxon>
        <taxon>Embryophyta</taxon>
        <taxon>Tracheophyta</taxon>
        <taxon>Spermatophyta</taxon>
        <taxon>Magnoliopsida</taxon>
        <taxon>eudicotyledons</taxon>
        <taxon>Gunneridae</taxon>
        <taxon>Pentapetalae</taxon>
        <taxon>rosids</taxon>
        <taxon>malvids</taxon>
        <taxon>Malvales</taxon>
        <taxon>Malvaceae</taxon>
        <taxon>Malvoideae</taxon>
        <taxon>Hibiscus</taxon>
    </lineage>
</organism>
<keyword evidence="2" id="KW-0238">DNA-binding</keyword>
<feature type="region of interest" description="Disordered" evidence="5">
    <location>
        <begin position="234"/>
        <end position="270"/>
    </location>
</feature>
<gene>
    <name evidence="7" type="ORF">V6N11_072934</name>
</gene>
<reference evidence="7 8" key="1">
    <citation type="journal article" date="2024" name="G3 (Bethesda)">
        <title>Genome assembly of Hibiscus sabdariffa L. provides insights into metabolisms of medicinal natural products.</title>
        <authorList>
            <person name="Kim T."/>
        </authorList>
    </citation>
    <scope>NUCLEOTIDE SEQUENCE [LARGE SCALE GENOMIC DNA]</scope>
    <source>
        <strain evidence="7">TK-2024</strain>
        <tissue evidence="7">Old leaves</tissue>
    </source>
</reference>
<accession>A0ABR2NWP2</accession>
<sequence length="730" mass="79775">MRRWRQISNGVFRGIDGFSKWGGRTVVELEMVDDHDEKSTAVVSGGVASYDVEGGGKILSTSESVVNKDYFWWRAIGFRFVPTDVELIRDYLMKKVKGEPLPPNPNFHEANIYRTNPDQLSQEYKQSDGGKEWYFFSPRNRKYPKGGRPNRETGNRIGFWKVTGVTKPVTLRDGRTIGFKSNLDFYLRQDPIDKKTDWKMHEYQVKDGKTTSSSQGMMLDKCVLCKIYLTRTKKGTGKEKESEEEDHCPDSCSSPQDANGPPSTERDSDMVDATTGMATPFSIQNPDVYFSRQDYRGMYAMKASNYNEHAMNLAPQSSWNIMPTYVSYNQYSNAGFSQLPPDGACLIPDSSEKGVAGPSSMAENNSLMHASQNHFMAGYSQQVVNGASPMSGSYVQGMNEAPLMPGINNTMYAPRPACPIPDPMAGSYQQAINGAPSMAGESNTVSASQNPLMEVVTAFTTPNAYGRVLNGAPSMAGDNNTVYASQNPLMAMGSSVQNLNASSTQAVNIDSTTQFQQDFIGASSMGNSMQNTEQAVNFMSGNIDTSPAYALAPEYQNPNDCPSQNDFHGAFSMDGSNENHCFSWDPYPEPLPENFNGNNNFLQVQHPNATSFGPTVDDRAMNNEGALIAAGNNSNNSNAMLEGCNSVAIHPDDNVEQPNATSSQPTVSDKSGNEKGSAKAAGKNSNPLATQPEDGNEEEEADENSGSVTQPTVGVNFEDFDCYIDPSFFD</sequence>
<dbReference type="SUPFAM" id="SSF101941">
    <property type="entry name" value="NAC domain"/>
    <property type="match status" value="1"/>
</dbReference>
<keyword evidence="8" id="KW-1185">Reference proteome</keyword>
<keyword evidence="3" id="KW-0804">Transcription</keyword>
<feature type="compositionally biased region" description="Polar residues" evidence="5">
    <location>
        <begin position="656"/>
        <end position="670"/>
    </location>
</feature>
<dbReference type="InterPro" id="IPR003441">
    <property type="entry name" value="NAC-dom"/>
</dbReference>
<dbReference type="PROSITE" id="PS51005">
    <property type="entry name" value="NAC"/>
    <property type="match status" value="1"/>
</dbReference>
<dbReference type="PANTHER" id="PTHR31719:SF94">
    <property type="entry name" value="PROTEIN ATAF2"/>
    <property type="match status" value="1"/>
</dbReference>
<evidence type="ECO:0000313" key="8">
    <source>
        <dbReference type="Proteomes" id="UP001396334"/>
    </source>
</evidence>
<feature type="region of interest" description="Disordered" evidence="5">
    <location>
        <begin position="649"/>
        <end position="716"/>
    </location>
</feature>
<keyword evidence="4" id="KW-0539">Nucleus</keyword>
<feature type="domain" description="NAC" evidence="6">
    <location>
        <begin position="74"/>
        <end position="230"/>
    </location>
</feature>
<evidence type="ECO:0000256" key="2">
    <source>
        <dbReference type="ARBA" id="ARBA00023125"/>
    </source>
</evidence>
<dbReference type="Proteomes" id="UP001396334">
    <property type="component" value="Unassembled WGS sequence"/>
</dbReference>
<evidence type="ECO:0000256" key="5">
    <source>
        <dbReference type="SAM" id="MobiDB-lite"/>
    </source>
</evidence>
<dbReference type="PANTHER" id="PTHR31719">
    <property type="entry name" value="NAC TRANSCRIPTION FACTOR 56"/>
    <property type="match status" value="1"/>
</dbReference>